<evidence type="ECO:0000259" key="6">
    <source>
        <dbReference type="Pfam" id="PF25971"/>
    </source>
</evidence>
<dbReference type="GO" id="GO:0030288">
    <property type="term" value="C:outer membrane-bounded periplasmic space"/>
    <property type="evidence" value="ECO:0007669"/>
    <property type="project" value="TreeGrafter"/>
</dbReference>
<dbReference type="Gene3D" id="2.40.420.20">
    <property type="match status" value="1"/>
</dbReference>
<evidence type="ECO:0000259" key="7">
    <source>
        <dbReference type="Pfam" id="PF25973"/>
    </source>
</evidence>
<dbReference type="Gene3D" id="2.40.30.170">
    <property type="match status" value="1"/>
</dbReference>
<feature type="domain" description="CzcB-like alpha-helical hairpin" evidence="4">
    <location>
        <begin position="234"/>
        <end position="293"/>
    </location>
</feature>
<evidence type="ECO:0000256" key="2">
    <source>
        <dbReference type="ARBA" id="ARBA00022448"/>
    </source>
</evidence>
<dbReference type="Gene3D" id="2.40.50.100">
    <property type="match status" value="1"/>
</dbReference>
<dbReference type="Pfam" id="PF25973">
    <property type="entry name" value="BSH_CzcB"/>
    <property type="match status" value="1"/>
</dbReference>
<dbReference type="Pfam" id="PF25893">
    <property type="entry name" value="HH_CzcB"/>
    <property type="match status" value="1"/>
</dbReference>
<dbReference type="Pfam" id="PF25975">
    <property type="entry name" value="CzcB_C"/>
    <property type="match status" value="1"/>
</dbReference>
<dbReference type="PANTHER" id="PTHR30097:SF4">
    <property type="entry name" value="SLR6042 PROTEIN"/>
    <property type="match status" value="1"/>
</dbReference>
<evidence type="ECO:0000256" key="3">
    <source>
        <dbReference type="SAM" id="Phobius"/>
    </source>
</evidence>
<dbReference type="EMBL" id="FNLN01000004">
    <property type="protein sequence ID" value="SDT85208.1"/>
    <property type="molecule type" value="Genomic_DNA"/>
</dbReference>
<evidence type="ECO:0000256" key="1">
    <source>
        <dbReference type="ARBA" id="ARBA00009477"/>
    </source>
</evidence>
<keyword evidence="3" id="KW-0472">Membrane</keyword>
<proteinExistence type="inferred from homology"/>
<evidence type="ECO:0000313" key="10">
    <source>
        <dbReference type="Proteomes" id="UP000182882"/>
    </source>
</evidence>
<dbReference type="NCBIfam" id="TIGR01730">
    <property type="entry name" value="RND_mfp"/>
    <property type="match status" value="1"/>
</dbReference>
<dbReference type="KEGG" id="nur:ATY38_02620"/>
<dbReference type="Proteomes" id="UP000182882">
    <property type="component" value="Unassembled WGS sequence"/>
</dbReference>
<feature type="transmembrane region" description="Helical" evidence="3">
    <location>
        <begin position="6"/>
        <end position="26"/>
    </location>
</feature>
<name>A0A1H2DS49_9PROT</name>
<dbReference type="AlphaFoldDB" id="A0A1H2DS49"/>
<dbReference type="GO" id="GO:0060003">
    <property type="term" value="P:copper ion export"/>
    <property type="evidence" value="ECO:0007669"/>
    <property type="project" value="TreeGrafter"/>
</dbReference>
<dbReference type="RefSeq" id="WP_062557917.1">
    <property type="nucleotide sequence ID" value="NZ_CP013341.1"/>
</dbReference>
<dbReference type="FunFam" id="2.40.30.170:FF:000010">
    <property type="entry name" value="Efflux RND transporter periplasmic adaptor subunit"/>
    <property type="match status" value="1"/>
</dbReference>
<dbReference type="Pfam" id="PF25954">
    <property type="entry name" value="Beta-barrel_RND_2"/>
    <property type="match status" value="1"/>
</dbReference>
<dbReference type="InterPro" id="IPR058792">
    <property type="entry name" value="Beta-barrel_RND_2"/>
</dbReference>
<keyword evidence="3" id="KW-1133">Transmembrane helix</keyword>
<evidence type="ECO:0000259" key="8">
    <source>
        <dbReference type="Pfam" id="PF25975"/>
    </source>
</evidence>
<feature type="domain" description="CusB-like beta-barrel" evidence="5">
    <location>
        <begin position="345"/>
        <end position="421"/>
    </location>
</feature>
<feature type="domain" description="CzcB N-terminal" evidence="6">
    <location>
        <begin position="57"/>
        <end position="147"/>
    </location>
</feature>
<feature type="domain" description="CzcB-like C-terminal circularly permuted SH3-like" evidence="8">
    <location>
        <begin position="427"/>
        <end position="487"/>
    </location>
</feature>
<reference evidence="10" key="1">
    <citation type="submission" date="2016-10" db="EMBL/GenBank/DDBJ databases">
        <authorList>
            <person name="Varghese N."/>
            <person name="Submissions S."/>
        </authorList>
    </citation>
    <scope>NUCLEOTIDE SEQUENCE [LARGE SCALE GENOMIC DNA]</scope>
    <source>
        <strain evidence="10">Nm10</strain>
    </source>
</reference>
<dbReference type="GO" id="GO:0046914">
    <property type="term" value="F:transition metal ion binding"/>
    <property type="evidence" value="ECO:0007669"/>
    <property type="project" value="TreeGrafter"/>
</dbReference>
<evidence type="ECO:0000313" key="9">
    <source>
        <dbReference type="EMBL" id="SDT85208.1"/>
    </source>
</evidence>
<sequence length="499" mass="55021">MDKARLMPILIVIAVGVILGGLILILDKPAGVGVKMTDTHAHEKSAEDQISTGPRGGKLFIDHDFSIELTIFEKGVPPQFRVYLYEKGKLLPPTSAAVAITLTRLGAPAQLFRFTPEADYLLGDQIVEEPHSFDLAIAAEHDGKLMRWSHSQIEGRVEIPDEMLKSMGIELLTAEPAIIKPKLRLPGEVIFNEHNIVRVVPRVPGVVTTVHGHHGQQVKKGDVLAIIESPMLADLRSQYSVAKKRLTLTKKTYEREKQLWEEKISAQQEFLLAEELWNEAQIALELAATKLRALGVQPESGFMRANITQYEIRAPISGIIIAKAVARGEVLKEDSEIYTVADVSTVWTAVTVYPKDLNVIRVGQKVAVKATAYDVESEGMVTYISTLIGGQTRTATARVELDNAEGKWRPGMFVNAELVAEEIAVPVAVSVHAIQTFHDWSVVFGRYDQYFEVRPLKLGRSDGEMVEVLEGFVHGEQYAGGNSFALKAELGKASATHDH</sequence>
<dbReference type="InterPro" id="IPR058649">
    <property type="entry name" value="CzcB_C"/>
</dbReference>
<keyword evidence="10" id="KW-1185">Reference proteome</keyword>
<evidence type="ECO:0000259" key="4">
    <source>
        <dbReference type="Pfam" id="PF25893"/>
    </source>
</evidence>
<dbReference type="GO" id="GO:0022857">
    <property type="term" value="F:transmembrane transporter activity"/>
    <property type="evidence" value="ECO:0007669"/>
    <property type="project" value="InterPro"/>
</dbReference>
<dbReference type="PANTHER" id="PTHR30097">
    <property type="entry name" value="CATION EFFLUX SYSTEM PROTEIN CUSB"/>
    <property type="match status" value="1"/>
</dbReference>
<dbReference type="Pfam" id="PF25971">
    <property type="entry name" value="CzcB_N"/>
    <property type="match status" value="1"/>
</dbReference>
<accession>A0A1H2DS49</accession>
<comment type="similarity">
    <text evidence="1">Belongs to the membrane fusion protein (MFP) (TC 8.A.1) family.</text>
</comment>
<dbReference type="InterPro" id="IPR058646">
    <property type="entry name" value="CzcB_N"/>
</dbReference>
<feature type="domain" description="CzcB-like barrel-sandwich hybrid" evidence="7">
    <location>
        <begin position="196"/>
        <end position="342"/>
    </location>
</feature>
<dbReference type="GO" id="GO:0015679">
    <property type="term" value="P:plasma membrane copper ion transport"/>
    <property type="evidence" value="ECO:0007669"/>
    <property type="project" value="TreeGrafter"/>
</dbReference>
<organism evidence="9 10">
    <name type="scientific">Nitrosomonas ureae</name>
    <dbReference type="NCBI Taxonomy" id="44577"/>
    <lineage>
        <taxon>Bacteria</taxon>
        <taxon>Pseudomonadati</taxon>
        <taxon>Pseudomonadota</taxon>
        <taxon>Betaproteobacteria</taxon>
        <taxon>Nitrosomonadales</taxon>
        <taxon>Nitrosomonadaceae</taxon>
        <taxon>Nitrosomonas</taxon>
    </lineage>
</organism>
<dbReference type="SUPFAM" id="SSF111369">
    <property type="entry name" value="HlyD-like secretion proteins"/>
    <property type="match status" value="1"/>
</dbReference>
<protein>
    <submittedName>
        <fullName evidence="9">Membrane fusion protein, cobalt-zinc-cadmium efflux system</fullName>
    </submittedName>
</protein>
<keyword evidence="3" id="KW-0812">Transmembrane</keyword>
<keyword evidence="2" id="KW-0813">Transport</keyword>
<dbReference type="InterPro" id="IPR058647">
    <property type="entry name" value="BSH_CzcB-like"/>
</dbReference>
<gene>
    <name evidence="9" type="ORF">SAMN05216406_1043</name>
</gene>
<evidence type="ECO:0000259" key="5">
    <source>
        <dbReference type="Pfam" id="PF25954"/>
    </source>
</evidence>
<dbReference type="Gene3D" id="1.10.287.470">
    <property type="entry name" value="Helix hairpin bin"/>
    <property type="match status" value="1"/>
</dbReference>
<dbReference type="InterPro" id="IPR051909">
    <property type="entry name" value="MFP_Cation_Efflux"/>
</dbReference>
<dbReference type="GO" id="GO:0016020">
    <property type="term" value="C:membrane"/>
    <property type="evidence" value="ECO:0007669"/>
    <property type="project" value="InterPro"/>
</dbReference>
<dbReference type="InterPro" id="IPR058648">
    <property type="entry name" value="HH_CzcB-like"/>
</dbReference>
<dbReference type="InterPro" id="IPR006143">
    <property type="entry name" value="RND_pump_MFP"/>
</dbReference>